<name>A0ABV4SPK1_9ACTN</name>
<reference evidence="1 2" key="1">
    <citation type="submission" date="2024-08" db="EMBL/GenBank/DDBJ databases">
        <title>Genome sequence of Streptomyces aureus CACIA-1.46HGO.</title>
        <authorList>
            <person name="Evangelista-Martinez Z."/>
        </authorList>
    </citation>
    <scope>NUCLEOTIDE SEQUENCE [LARGE SCALE GENOMIC DNA]</scope>
    <source>
        <strain evidence="1 2">CACIA-1.46HGO</strain>
    </source>
</reference>
<comment type="caution">
    <text evidence="1">The sequence shown here is derived from an EMBL/GenBank/DDBJ whole genome shotgun (WGS) entry which is preliminary data.</text>
</comment>
<gene>
    <name evidence="1" type="ORF">ACEG43_30135</name>
</gene>
<evidence type="ECO:0008006" key="3">
    <source>
        <dbReference type="Google" id="ProtNLM"/>
    </source>
</evidence>
<dbReference type="Proteomes" id="UP001571476">
    <property type="component" value="Unassembled WGS sequence"/>
</dbReference>
<proteinExistence type="predicted"/>
<accession>A0ABV4SPK1</accession>
<dbReference type="EMBL" id="JBGOSP010000017">
    <property type="protein sequence ID" value="MFA3840399.1"/>
    <property type="molecule type" value="Genomic_DNA"/>
</dbReference>
<sequence length="120" mass="12564">MVLGILEEREAAARVRVKELQVDVHRVLAALATAEAVLERRVIARTGLAEALAAGSGAVNEPALPAADPVPVITAVKVPVAGPVVPQGKERSTTQALAPDCRRIVEMRGLNSREAVTGCR</sequence>
<organism evidence="1 2">
    <name type="scientific">Streptomyces aureus</name>
    <dbReference type="NCBI Taxonomy" id="193461"/>
    <lineage>
        <taxon>Bacteria</taxon>
        <taxon>Bacillati</taxon>
        <taxon>Actinomycetota</taxon>
        <taxon>Actinomycetes</taxon>
        <taxon>Kitasatosporales</taxon>
        <taxon>Streptomycetaceae</taxon>
        <taxon>Streptomyces</taxon>
    </lineage>
</organism>
<protein>
    <recommendedName>
        <fullName evidence="3">Transposase</fullName>
    </recommendedName>
</protein>
<evidence type="ECO:0000313" key="1">
    <source>
        <dbReference type="EMBL" id="MFA3840399.1"/>
    </source>
</evidence>
<evidence type="ECO:0000313" key="2">
    <source>
        <dbReference type="Proteomes" id="UP001571476"/>
    </source>
</evidence>
<dbReference type="RefSeq" id="WP_372564939.1">
    <property type="nucleotide sequence ID" value="NZ_JBGOSP010000017.1"/>
</dbReference>
<keyword evidence="2" id="KW-1185">Reference proteome</keyword>